<gene>
    <name evidence="3" type="ORF">V5E97_07155</name>
</gene>
<dbReference type="Gene3D" id="1.25.10.10">
    <property type="entry name" value="Leucine-rich Repeat Variant"/>
    <property type="match status" value="15"/>
</dbReference>
<evidence type="ECO:0000256" key="2">
    <source>
        <dbReference type="ARBA" id="ARBA00045876"/>
    </source>
</evidence>
<dbReference type="InterPro" id="IPR000357">
    <property type="entry name" value="HEAT"/>
</dbReference>
<dbReference type="EMBL" id="CP155447">
    <property type="protein sequence ID" value="XBH05798.1"/>
    <property type="molecule type" value="Genomic_DNA"/>
</dbReference>
<evidence type="ECO:0000313" key="3">
    <source>
        <dbReference type="EMBL" id="XBH05798.1"/>
    </source>
</evidence>
<dbReference type="Pfam" id="PF13646">
    <property type="entry name" value="HEAT_2"/>
    <property type="match status" value="13"/>
</dbReference>
<dbReference type="PROSITE" id="PS50077">
    <property type="entry name" value="HEAT_REPEAT"/>
    <property type="match status" value="6"/>
</dbReference>
<name>A0AAU7CK19_9BACT</name>
<proteinExistence type="predicted"/>
<dbReference type="SMART" id="SM00185">
    <property type="entry name" value="ARM"/>
    <property type="match status" value="9"/>
</dbReference>
<sequence length="1871" mass="194620">MTILSYHKVLAVRPDSSGGPSTPGRSGSIGTRAALLGLIVVLVASLQPGPDVGADETAGGARAVERWVDALKGQDPKARAEAAQALGLMGPPAKAAAPALVEALGDRDVRVRVRAASALARIGGPLKLALPVLLEARNVDDDQVRGDAESAWEQISPGIRATVRSMPDLPQRNNVQGHRKVVVALAKHGLNAVPSLVDALELEHTSRSGSGIPLTPAPGFNSFSPFSVNNSARLQTNTQVRAVAIEALGKQGPDVLPTLLAALQDRNPSVREGATQALGLLKPLEQAAISALVRALQDRDAWVRQEAVEALAKAGKSSPVALAALGEALGHKDTMVRRAVVQTLAPTRGDPSETTYFGSGMMVMTKMAALPVNPAIPPLGASLGLIQPSIVPALIAALDDPDSYVRLKAAEALARVSPPVQGSLPALLSHLTDRDESSRQMAGHSLESLGPRAREIAPALRELLSAKAPAVRISAARVLARVDPEAKAVALQTLREVLDDDEKETVSQLKAAESLWDLGHADVAIPVLVTALSDGNGSSNVSNQARQILQRIGPANKEAIPALLEALKEASPNTGSQVLQILQRLGSAARDAAPDLIALTTSKNFNLREQVLQTLRQLGPLPKKVVPQILAAIKESDPNFRSQLIPLLGQLGTESKATIPALVAMLKEPAQNVRLQVLQVLQQIAPQAPKETATALVEAVKGKDANVSTQATRMLEQLGANGETTATAVVELLKDPLPANRLQATRILSQIGPAAKSATPALIDALRDKDNSVRAGAVQALGKMGPEVVAGLASSLKELLEDADPTVRINALTILTTNLGSKATISDPSYLEFAKVPELNLGEAPIELSDDSHPDVRLQAIQTLVRLGRDRAIVAALMDRLDDSDRLVRLRAAQALAFAPDGSDEAKAGLRVLVSLLKENHPDIRSQAAGTLGHLGTRASAEIPALTERLKDSELAVRYQVALALCQMGTVGRKTATPVLIEAAKQGEPSVRLGAITALRRMGAAESKLTLATLLDLLRSSDFSLSSQAGDLLAQLGPLANAAIPELTEMLKDENPSFRSQAARVLSRLGPAGTKAAASPLVQMLGEDDANSRNQAIGMIQSLSGADLSPAVPFLIEMIGTSDQNAQSQAAQALGQIGPASKAAIPALREMLENAQSVYRLQAAQAIVRITPGQDEPFLLDILVGLLHDSQAYVRLQAANTLIQMGPAGFKRGLPSLLEMLQSSQPSSYYPSLQSLGQLRGAEAKQVVPTLIALLDYPDATLRNQAANTLGQIGAEAKPAIPALAAQLAKTSDPSFGPTLARTLGLLGSESVPALTAALKTTTGTTQILVIHTLGRIGPAAGPAAPALIDLLGNDDASLRAAAFTSLTAIGLDAVAPLAARLGDDDAPGRLLVVKCLGRLGSGAKEAVPALTLALKDKEPLVRAAAAGSLDLIDGDRQSAIIGPVLAACLTDDNVSVRRAAVAVLARLDPLPPALVPDLAAALKNEDGLTRLHAATALARLPEQSDQAVAALADLLDDPLVRLRSLAALDQLGPAAKGAAPRLIERLNEANDGPTAGKIASTLARIAGNSAVDPLLKTYAESDLGYQPTIIAALSQTGAAGVAPLTRMLADGKAEIREQAVRSLGTIAQDVEAARPALQEALNDKEPAVRVEAAIGLAKLGGETGASALPTLLATAKAHSDPDRLRAIEALGNLGPAAVPTLTLALKERGLVRLRAAEALGRIGSPAEKAGPDLEQVLNDPNPQTQARAAIALWEVAGDAKAAVPVLIEALRTPALRPPILPNTLASSLRSFTFDVTTTVWTNPGQAALLPVPPLLRLEIIQALGRMKSQASEAVPALREATKEASPALRQAAAEAIKTIEPAGTTGQEVR</sequence>
<evidence type="ECO:0000256" key="1">
    <source>
        <dbReference type="ARBA" id="ARBA00022737"/>
    </source>
</evidence>
<dbReference type="InterPro" id="IPR021133">
    <property type="entry name" value="HEAT_type_2"/>
</dbReference>
<accession>A0AAU7CK19</accession>
<dbReference type="PROSITE" id="PS50176">
    <property type="entry name" value="ARM_REPEAT"/>
    <property type="match status" value="1"/>
</dbReference>
<comment type="function">
    <text evidence="2">Catalyzes the hydroxylation of the N(6)-(4-aminobutyl)-L-lysine intermediate produced by deoxyhypusine synthase/DHPS on a critical lysine of the eukaryotic translation initiation factor 5A/eIF-5A. This is the second step of the post-translational modification of that lysine into an unusual amino acid residue named hypusine. Hypusination is unique to mature eIF-5A factor and is essential for its function.</text>
</comment>
<dbReference type="SMART" id="SM00567">
    <property type="entry name" value="EZ_HEAT"/>
    <property type="match status" value="37"/>
</dbReference>
<dbReference type="Pfam" id="PF02985">
    <property type="entry name" value="HEAT"/>
    <property type="match status" value="1"/>
</dbReference>
<dbReference type="SUPFAM" id="SSF48371">
    <property type="entry name" value="ARM repeat"/>
    <property type="match status" value="5"/>
</dbReference>
<dbReference type="InterPro" id="IPR016024">
    <property type="entry name" value="ARM-type_fold"/>
</dbReference>
<dbReference type="PANTHER" id="PTHR12697:SF5">
    <property type="entry name" value="DEOXYHYPUSINE HYDROXYLASE"/>
    <property type="match status" value="1"/>
</dbReference>
<dbReference type="InterPro" id="IPR004155">
    <property type="entry name" value="PBS_lyase_HEAT"/>
</dbReference>
<protein>
    <submittedName>
        <fullName evidence="3">HEAT repeat domain-containing protein</fullName>
    </submittedName>
</protein>
<dbReference type="Pfam" id="PF03130">
    <property type="entry name" value="HEAT_PBS"/>
    <property type="match status" value="1"/>
</dbReference>
<reference evidence="3" key="1">
    <citation type="submission" date="2024-05" db="EMBL/GenBank/DDBJ databases">
        <title>Planctomycetes of the genus Singulisphaera possess chitinolytic capabilities.</title>
        <authorList>
            <person name="Ivanova A."/>
        </authorList>
    </citation>
    <scope>NUCLEOTIDE SEQUENCE</scope>
    <source>
        <strain evidence="3">Ch08T</strain>
    </source>
</reference>
<organism evidence="3">
    <name type="scientific">Singulisphaera sp. Ch08</name>
    <dbReference type="NCBI Taxonomy" id="3120278"/>
    <lineage>
        <taxon>Bacteria</taxon>
        <taxon>Pseudomonadati</taxon>
        <taxon>Planctomycetota</taxon>
        <taxon>Planctomycetia</taxon>
        <taxon>Isosphaerales</taxon>
        <taxon>Isosphaeraceae</taxon>
        <taxon>Singulisphaera</taxon>
    </lineage>
</organism>
<dbReference type="InterPro" id="IPR000225">
    <property type="entry name" value="Armadillo"/>
</dbReference>
<keyword evidence="1" id="KW-0677">Repeat</keyword>
<dbReference type="InterPro" id="IPR011989">
    <property type="entry name" value="ARM-like"/>
</dbReference>
<dbReference type="GO" id="GO:0016491">
    <property type="term" value="F:oxidoreductase activity"/>
    <property type="evidence" value="ECO:0007669"/>
    <property type="project" value="TreeGrafter"/>
</dbReference>
<dbReference type="RefSeq" id="WP_406698648.1">
    <property type="nucleotide sequence ID" value="NZ_CP155447.1"/>
</dbReference>
<dbReference type="PANTHER" id="PTHR12697">
    <property type="entry name" value="PBS LYASE HEAT-LIKE PROTEIN"/>
    <property type="match status" value="1"/>
</dbReference>